<feature type="transmembrane region" description="Helical" evidence="1">
    <location>
        <begin position="193"/>
        <end position="216"/>
    </location>
</feature>
<dbReference type="EMBL" id="CP027668">
    <property type="protein sequence ID" value="AVO45681.1"/>
    <property type="molecule type" value="Genomic_DNA"/>
</dbReference>
<proteinExistence type="predicted"/>
<accession>A0A2S0NCM5</accession>
<name>A0A2S0NCM5_9HYPH</name>
<dbReference type="OrthoDB" id="9808451at2"/>
<protein>
    <submittedName>
        <fullName evidence="2">Uncharacterized protein</fullName>
    </submittedName>
</protein>
<evidence type="ECO:0000256" key="1">
    <source>
        <dbReference type="SAM" id="Phobius"/>
    </source>
</evidence>
<dbReference type="Proteomes" id="UP000237889">
    <property type="component" value="Chromosome"/>
</dbReference>
<gene>
    <name evidence="2" type="ORF">C6569_11720</name>
</gene>
<reference evidence="2 3" key="1">
    <citation type="submission" date="2018-03" db="EMBL/GenBank/DDBJ databases">
        <title>Genome sequencing of Phreatobacter sp.</title>
        <authorList>
            <person name="Kim S.-J."/>
            <person name="Heo J."/>
            <person name="Kwon S.-W."/>
        </authorList>
    </citation>
    <scope>NUCLEOTIDE SEQUENCE [LARGE SCALE GENOMIC DNA]</scope>
    <source>
        <strain evidence="2 3">S-12</strain>
    </source>
</reference>
<keyword evidence="1" id="KW-0812">Transmembrane</keyword>
<dbReference type="RefSeq" id="WP_106749022.1">
    <property type="nucleotide sequence ID" value="NZ_CP027668.1"/>
</dbReference>
<evidence type="ECO:0000313" key="2">
    <source>
        <dbReference type="EMBL" id="AVO45681.1"/>
    </source>
</evidence>
<keyword evidence="1" id="KW-0472">Membrane</keyword>
<evidence type="ECO:0000313" key="3">
    <source>
        <dbReference type="Proteomes" id="UP000237889"/>
    </source>
</evidence>
<dbReference type="AlphaFoldDB" id="A0A2S0NCM5"/>
<organism evidence="2 3">
    <name type="scientific">Phreatobacter cathodiphilus</name>
    <dbReference type="NCBI Taxonomy" id="1868589"/>
    <lineage>
        <taxon>Bacteria</taxon>
        <taxon>Pseudomonadati</taxon>
        <taxon>Pseudomonadota</taxon>
        <taxon>Alphaproteobacteria</taxon>
        <taxon>Hyphomicrobiales</taxon>
        <taxon>Phreatobacteraceae</taxon>
        <taxon>Phreatobacter</taxon>
    </lineage>
</organism>
<keyword evidence="1" id="KW-1133">Transmembrane helix</keyword>
<sequence>MDPKPASTRPGLAETIRAIRIDEAERTGVVVALREADIARLDILHDRLKPVLADIPRGVDLFDVAVTPGATPRLWIDMIAFVEMARDKRSYRFLQDTREGRRVMIESADPDQVAERITAYIARRLIERERLLAMPPVLDYPALPPADLPPVFAAPRAVGGSAPAGEASADPAPAPAPPPAVAREGVRFSGLGAFVLFLLGIAVGIGGVLGLAQFAARF</sequence>
<keyword evidence="3" id="KW-1185">Reference proteome</keyword>
<dbReference type="KEGG" id="phr:C6569_11720"/>